<dbReference type="SUPFAM" id="SSF52833">
    <property type="entry name" value="Thioredoxin-like"/>
    <property type="match status" value="1"/>
</dbReference>
<dbReference type="GO" id="GO:0045454">
    <property type="term" value="P:cell redox homeostasis"/>
    <property type="evidence" value="ECO:0007669"/>
    <property type="project" value="TreeGrafter"/>
</dbReference>
<dbReference type="GO" id="GO:0005737">
    <property type="term" value="C:cytoplasm"/>
    <property type="evidence" value="ECO:0007669"/>
    <property type="project" value="TreeGrafter"/>
</dbReference>
<dbReference type="OrthoDB" id="5296483at2"/>
<evidence type="ECO:0000256" key="1">
    <source>
        <dbReference type="ARBA" id="ARBA00022559"/>
    </source>
</evidence>
<dbReference type="PROSITE" id="PS51352">
    <property type="entry name" value="THIOREDOXIN_2"/>
    <property type="match status" value="1"/>
</dbReference>
<dbReference type="KEGG" id="mec:Q7C_1422"/>
<dbReference type="PANTHER" id="PTHR42801">
    <property type="entry name" value="THIOREDOXIN-DEPENDENT PEROXIDE REDUCTASE"/>
    <property type="match status" value="1"/>
</dbReference>
<evidence type="ECO:0000256" key="5">
    <source>
        <dbReference type="ARBA" id="ARBA00023284"/>
    </source>
</evidence>
<dbReference type="AlphaFoldDB" id="I1YI29"/>
<dbReference type="Pfam" id="PF08534">
    <property type="entry name" value="Redoxin"/>
    <property type="match status" value="1"/>
</dbReference>
<evidence type="ECO:0000259" key="6">
    <source>
        <dbReference type="PROSITE" id="PS51352"/>
    </source>
</evidence>
<dbReference type="InterPro" id="IPR013740">
    <property type="entry name" value="Redoxin"/>
</dbReference>
<evidence type="ECO:0000256" key="2">
    <source>
        <dbReference type="ARBA" id="ARBA00022862"/>
    </source>
</evidence>
<sequence>MQNLTDLPENLPVPFDDGACDHLKNRKLPSIRLSTTDDLEVDFSNLDNRVVIYFYPMTGRPGTTLPDGWDEIPGARGCTPQSCSFRDHYLELRELQASVYGLSTQNTEYQKEAVSRLHLPFPLVSDSSLKFIQALNIPTLEVSGMTLSKRVTVIANHGVIEKVFYPVFPPNENADEVIKYLKAKKLNKTLQPTAIASTE</sequence>
<keyword evidence="5" id="KW-0676">Redox-active center</keyword>
<dbReference type="Gene3D" id="3.40.30.10">
    <property type="entry name" value="Glutaredoxin"/>
    <property type="match status" value="1"/>
</dbReference>
<name>I1YI29_METFJ</name>
<keyword evidence="1" id="KW-0575">Peroxidase</keyword>
<evidence type="ECO:0000256" key="3">
    <source>
        <dbReference type="ARBA" id="ARBA00023002"/>
    </source>
</evidence>
<dbReference type="GO" id="GO:0034599">
    <property type="term" value="P:cellular response to oxidative stress"/>
    <property type="evidence" value="ECO:0007669"/>
    <property type="project" value="TreeGrafter"/>
</dbReference>
<gene>
    <name evidence="7" type="ordered locus">Q7C_1422</name>
</gene>
<evidence type="ECO:0000313" key="8">
    <source>
        <dbReference type="Proteomes" id="UP000009145"/>
    </source>
</evidence>
<dbReference type="InterPro" id="IPR013766">
    <property type="entry name" value="Thioredoxin_domain"/>
</dbReference>
<dbReference type="Proteomes" id="UP000009145">
    <property type="component" value="Chromosome"/>
</dbReference>
<dbReference type="EMBL" id="CP003380">
    <property type="protein sequence ID" value="AFJ02572.1"/>
    <property type="molecule type" value="Genomic_DNA"/>
</dbReference>
<evidence type="ECO:0000256" key="4">
    <source>
        <dbReference type="ARBA" id="ARBA00023157"/>
    </source>
</evidence>
<accession>I1YI29</accession>
<dbReference type="CDD" id="cd03017">
    <property type="entry name" value="PRX_BCP"/>
    <property type="match status" value="1"/>
</dbReference>
<dbReference type="HOGENOM" id="CLU_102256_0_0_6"/>
<dbReference type="GO" id="GO:0008379">
    <property type="term" value="F:thioredoxin peroxidase activity"/>
    <property type="evidence" value="ECO:0007669"/>
    <property type="project" value="TreeGrafter"/>
</dbReference>
<protein>
    <submittedName>
        <fullName evidence="7">Alkyl hydroperoxide reductase subunit C-like protein</fullName>
    </submittedName>
</protein>
<keyword evidence="2" id="KW-0049">Antioxidant</keyword>
<dbReference type="PATRIC" id="fig|754477.3.peg.1403"/>
<dbReference type="RefSeq" id="WP_014703992.1">
    <property type="nucleotide sequence ID" value="NC_017856.1"/>
</dbReference>
<evidence type="ECO:0000313" key="7">
    <source>
        <dbReference type="EMBL" id="AFJ02572.1"/>
    </source>
</evidence>
<proteinExistence type="predicted"/>
<dbReference type="PANTHER" id="PTHR42801:SF21">
    <property type="entry name" value="BCPB PROTEIN"/>
    <property type="match status" value="1"/>
</dbReference>
<reference evidence="7 8" key="1">
    <citation type="journal article" date="2012" name="J. Bacteriol.">
        <title>Complete genome sequences of Methylophaga sp. strain JAM1 and Methylophaga sp. strain JAM7.</title>
        <authorList>
            <person name="Villeneuve C."/>
            <person name="Martineau C."/>
            <person name="Mauffrey F."/>
            <person name="Villemur R."/>
        </authorList>
    </citation>
    <scope>NUCLEOTIDE SEQUENCE [LARGE SCALE GENOMIC DNA]</scope>
    <source>
        <strain evidence="7 8">JAM7</strain>
    </source>
</reference>
<dbReference type="InterPro" id="IPR050924">
    <property type="entry name" value="Peroxiredoxin_BCP/PrxQ"/>
</dbReference>
<keyword evidence="4" id="KW-1015">Disulfide bond</keyword>
<keyword evidence="8" id="KW-1185">Reference proteome</keyword>
<dbReference type="InterPro" id="IPR036249">
    <property type="entry name" value="Thioredoxin-like_sf"/>
</dbReference>
<keyword evidence="3" id="KW-0560">Oxidoreductase</keyword>
<dbReference type="eggNOG" id="COG1225">
    <property type="taxonomic scope" value="Bacteria"/>
</dbReference>
<organism evidence="7 8">
    <name type="scientific">Methylophaga frappieri (strain ATCC BAA-2434 / DSM 25690 / JAM7)</name>
    <dbReference type="NCBI Taxonomy" id="754477"/>
    <lineage>
        <taxon>Bacteria</taxon>
        <taxon>Pseudomonadati</taxon>
        <taxon>Pseudomonadota</taxon>
        <taxon>Gammaproteobacteria</taxon>
        <taxon>Thiotrichales</taxon>
        <taxon>Piscirickettsiaceae</taxon>
        <taxon>Methylophaga</taxon>
    </lineage>
</organism>
<feature type="domain" description="Thioredoxin" evidence="6">
    <location>
        <begin position="22"/>
        <end position="186"/>
    </location>
</feature>